<dbReference type="Gene3D" id="3.30.1050.10">
    <property type="entry name" value="SCP2 sterol-binding domain"/>
    <property type="match status" value="1"/>
</dbReference>
<dbReference type="AlphaFoldDB" id="A0A1H8FEP4"/>
<dbReference type="InterPro" id="IPR000182">
    <property type="entry name" value="GNAT_dom"/>
</dbReference>
<dbReference type="SUPFAM" id="SSF55729">
    <property type="entry name" value="Acyl-CoA N-acyltransferases (Nat)"/>
    <property type="match status" value="1"/>
</dbReference>
<dbReference type="PROSITE" id="PS51186">
    <property type="entry name" value="GNAT"/>
    <property type="match status" value="1"/>
</dbReference>
<keyword evidence="3" id="KW-1185">Reference proteome</keyword>
<evidence type="ECO:0000313" key="3">
    <source>
        <dbReference type="Proteomes" id="UP000199512"/>
    </source>
</evidence>
<name>A0A1H8FEP4_9FIRM</name>
<sequence>MKIRFCNKEDIDYIRELWEYCFNDSPEYVDFYFENKFSPENTILLDDQGRAVSSIHMNQHSLSLNFKKFDVSYIVGVSTLPEVRGSGKMKELMEYSLRHMYESGQEVGILMPIDFRLYRRYGFENCYDMLVQNLDVDDLRKFKISGEFKKAKKAEDLEEIYRYSQSLFNGYAMRNKKYFEQFIDEMDTDGAYIYINYIESCPEGYIAYSFEDNEMIVRECYYKSIESYKSILRFIYNHNTQVKKVEIYSAISDPLRHMLDNPKDSQFEIKPFMMGRVINFEKLIEKLDIVCDEDFQAFKIAVEDKYIDENNGIFEFYKELNKVRVRKIGDLYELEDIDIFTINELSAMFFGYMKVEDVDFMRERKIVCIIEMRELLESIYDTNTINHINEYV</sequence>
<dbReference type="InterPro" id="IPR036527">
    <property type="entry name" value="SCP2_sterol-bd_dom_sf"/>
</dbReference>
<dbReference type="InterPro" id="IPR016181">
    <property type="entry name" value="Acyl_CoA_acyltransferase"/>
</dbReference>
<dbReference type="GO" id="GO:0030649">
    <property type="term" value="P:aminoglycoside antibiotic catabolic process"/>
    <property type="evidence" value="ECO:0007669"/>
    <property type="project" value="TreeGrafter"/>
</dbReference>
<dbReference type="PANTHER" id="PTHR37817">
    <property type="entry name" value="N-ACETYLTRANSFERASE EIS"/>
    <property type="match status" value="1"/>
</dbReference>
<protein>
    <submittedName>
        <fullName evidence="2">Predicted acetyltransferase</fullName>
    </submittedName>
</protein>
<dbReference type="Proteomes" id="UP000199512">
    <property type="component" value="Unassembled WGS sequence"/>
</dbReference>
<dbReference type="Pfam" id="PF17668">
    <property type="entry name" value="Acetyltransf_17"/>
    <property type="match status" value="1"/>
</dbReference>
<dbReference type="PANTHER" id="PTHR37817:SF1">
    <property type="entry name" value="N-ACETYLTRANSFERASE EIS"/>
    <property type="match status" value="1"/>
</dbReference>
<dbReference type="Gene3D" id="3.40.630.30">
    <property type="match status" value="2"/>
</dbReference>
<accession>A0A1H8FEP4</accession>
<evidence type="ECO:0000259" key="1">
    <source>
        <dbReference type="PROSITE" id="PS51186"/>
    </source>
</evidence>
<keyword evidence="2" id="KW-0808">Transferase</keyword>
<dbReference type="GO" id="GO:0034069">
    <property type="term" value="F:aminoglycoside N-acetyltransferase activity"/>
    <property type="evidence" value="ECO:0007669"/>
    <property type="project" value="TreeGrafter"/>
</dbReference>
<dbReference type="InterPro" id="IPR051554">
    <property type="entry name" value="Acetyltransferase_Eis"/>
</dbReference>
<reference evidence="2 3" key="1">
    <citation type="submission" date="2016-10" db="EMBL/GenBank/DDBJ databases">
        <authorList>
            <person name="de Groot N.N."/>
        </authorList>
    </citation>
    <scope>NUCLEOTIDE SEQUENCE [LARGE SCALE GENOMIC DNA]</scope>
    <source>
        <strain evidence="2 3">Calf135</strain>
    </source>
</reference>
<gene>
    <name evidence="2" type="ORF">SAMN05216454_10292</name>
</gene>
<organism evidence="2 3">
    <name type="scientific">Peptostreptococcus russellii</name>
    <dbReference type="NCBI Taxonomy" id="215200"/>
    <lineage>
        <taxon>Bacteria</taxon>
        <taxon>Bacillati</taxon>
        <taxon>Bacillota</taxon>
        <taxon>Clostridia</taxon>
        <taxon>Peptostreptococcales</taxon>
        <taxon>Peptostreptococcaceae</taxon>
        <taxon>Peptostreptococcus</taxon>
    </lineage>
</organism>
<proteinExistence type="predicted"/>
<dbReference type="SUPFAM" id="SSF55718">
    <property type="entry name" value="SCP-like"/>
    <property type="match status" value="1"/>
</dbReference>
<dbReference type="RefSeq" id="WP_091974006.1">
    <property type="nucleotide sequence ID" value="NZ_FODF01000002.1"/>
</dbReference>
<dbReference type="Pfam" id="PF13527">
    <property type="entry name" value="Acetyltransf_9"/>
    <property type="match status" value="1"/>
</dbReference>
<dbReference type="OrthoDB" id="9768284at2"/>
<feature type="domain" description="N-acetyltransferase" evidence="1">
    <location>
        <begin position="1"/>
        <end position="155"/>
    </location>
</feature>
<dbReference type="STRING" id="215200.SAMN05216454_10292"/>
<dbReference type="EMBL" id="FODF01000002">
    <property type="protein sequence ID" value="SEN29964.1"/>
    <property type="molecule type" value="Genomic_DNA"/>
</dbReference>
<evidence type="ECO:0000313" key="2">
    <source>
        <dbReference type="EMBL" id="SEN29964.1"/>
    </source>
</evidence>
<dbReference type="InterPro" id="IPR041380">
    <property type="entry name" value="Acetyltransf_17"/>
</dbReference>